<dbReference type="GO" id="GO:0005829">
    <property type="term" value="C:cytosol"/>
    <property type="evidence" value="ECO:0007669"/>
    <property type="project" value="TreeGrafter"/>
</dbReference>
<keyword evidence="2" id="KW-0238">DNA-binding</keyword>
<dbReference type="RefSeq" id="WP_043344333.1">
    <property type="nucleotide sequence ID" value="NZ_CP010536.1"/>
</dbReference>
<name>A0A0C4Y5T5_9BURK</name>
<keyword evidence="7" id="KW-1185">Reference proteome</keyword>
<dbReference type="SUPFAM" id="SSF51206">
    <property type="entry name" value="cAMP-binding domain-like"/>
    <property type="match status" value="1"/>
</dbReference>
<accession>A0A0C4Y5T5</accession>
<dbReference type="InterPro" id="IPR050397">
    <property type="entry name" value="Env_Response_Regulators"/>
</dbReference>
<feature type="domain" description="HTH crp-type" evidence="5">
    <location>
        <begin position="147"/>
        <end position="227"/>
    </location>
</feature>
<evidence type="ECO:0000256" key="1">
    <source>
        <dbReference type="ARBA" id="ARBA00023015"/>
    </source>
</evidence>
<dbReference type="Gene3D" id="2.60.120.10">
    <property type="entry name" value="Jelly Rolls"/>
    <property type="match status" value="1"/>
</dbReference>
<dbReference type="AlphaFoldDB" id="A0A0C4Y5T5"/>
<dbReference type="SMART" id="SM00419">
    <property type="entry name" value="HTH_CRP"/>
    <property type="match status" value="1"/>
</dbReference>
<dbReference type="Pfam" id="PF13545">
    <property type="entry name" value="HTH_Crp_2"/>
    <property type="match status" value="1"/>
</dbReference>
<dbReference type="PANTHER" id="PTHR24567">
    <property type="entry name" value="CRP FAMILY TRANSCRIPTIONAL REGULATORY PROTEIN"/>
    <property type="match status" value="1"/>
</dbReference>
<evidence type="ECO:0000256" key="2">
    <source>
        <dbReference type="ARBA" id="ARBA00023125"/>
    </source>
</evidence>
<dbReference type="CDD" id="cd00038">
    <property type="entry name" value="CAP_ED"/>
    <property type="match status" value="1"/>
</dbReference>
<dbReference type="PROSITE" id="PS50042">
    <property type="entry name" value="CNMP_BINDING_3"/>
    <property type="match status" value="1"/>
</dbReference>
<evidence type="ECO:0000259" key="4">
    <source>
        <dbReference type="PROSITE" id="PS50042"/>
    </source>
</evidence>
<reference evidence="6 7" key="1">
    <citation type="journal article" date="2015" name="Genome Announc.">
        <title>Complete Genome Sequence of Cupriavidus basilensis 4G11, Isolated from the Oak Ridge Field Research Center Site.</title>
        <authorList>
            <person name="Ray J."/>
            <person name="Waters R.J."/>
            <person name="Skerker J.M."/>
            <person name="Kuehl J.V."/>
            <person name="Price M.N."/>
            <person name="Huang J."/>
            <person name="Chakraborty R."/>
            <person name="Arkin A.P."/>
            <person name="Deutschbauer A."/>
        </authorList>
    </citation>
    <scope>NUCLEOTIDE SEQUENCE [LARGE SCALE GENOMIC DNA]</scope>
    <source>
        <strain evidence="6">4G11</strain>
    </source>
</reference>
<dbReference type="PANTHER" id="PTHR24567:SF74">
    <property type="entry name" value="HTH-TYPE TRANSCRIPTIONAL REGULATOR ARCR"/>
    <property type="match status" value="1"/>
</dbReference>
<dbReference type="Pfam" id="PF00027">
    <property type="entry name" value="cNMP_binding"/>
    <property type="match status" value="1"/>
</dbReference>
<dbReference type="KEGG" id="cbw:RR42_m0836"/>
<organism evidence="6 7">
    <name type="scientific">Cupriavidus basilensis</name>
    <dbReference type="NCBI Taxonomy" id="68895"/>
    <lineage>
        <taxon>Bacteria</taxon>
        <taxon>Pseudomonadati</taxon>
        <taxon>Pseudomonadota</taxon>
        <taxon>Betaproteobacteria</taxon>
        <taxon>Burkholderiales</taxon>
        <taxon>Burkholderiaceae</taxon>
        <taxon>Cupriavidus</taxon>
    </lineage>
</organism>
<evidence type="ECO:0000313" key="7">
    <source>
        <dbReference type="Proteomes" id="UP000031843"/>
    </source>
</evidence>
<dbReference type="InterPro" id="IPR036390">
    <property type="entry name" value="WH_DNA-bd_sf"/>
</dbReference>
<dbReference type="InterPro" id="IPR012318">
    <property type="entry name" value="HTH_CRP"/>
</dbReference>
<proteinExistence type="predicted"/>
<dbReference type="OrthoDB" id="6881322at2"/>
<sequence>MSTRPQPHEDDTAAGQFSAELEALLRSHAMRRQLVKGEVLFTYGSNPDALFCVERGAIKVSSTAQNGREAVVSLLEPGQWFGEVSLFVDAHRVYDTRAAQASELLVIPAATFHALVAREPRWLMEFTQLICRRYRSALEWIDEVILMPFPVRLARRLLAVEHAHALSTHGMPGVRTSGAPAALKLSQEDLGHMLGVSRQSVNRQLKDWEKQGVLHLEYGRLTLSDKAALQAIASESAPGT</sequence>
<dbReference type="InterPro" id="IPR014710">
    <property type="entry name" value="RmlC-like_jellyroll"/>
</dbReference>
<dbReference type="InterPro" id="IPR018490">
    <property type="entry name" value="cNMP-bd_dom_sf"/>
</dbReference>
<dbReference type="EMBL" id="CP010536">
    <property type="protein sequence ID" value="AJG18248.1"/>
    <property type="molecule type" value="Genomic_DNA"/>
</dbReference>
<dbReference type="STRING" id="68895.RR42_m0836"/>
<gene>
    <name evidence="6" type="ORF">RR42_m0836</name>
</gene>
<feature type="domain" description="Cyclic nucleotide-binding" evidence="4">
    <location>
        <begin position="37"/>
        <end position="116"/>
    </location>
</feature>
<evidence type="ECO:0000256" key="3">
    <source>
        <dbReference type="ARBA" id="ARBA00023163"/>
    </source>
</evidence>
<dbReference type="PRINTS" id="PR00034">
    <property type="entry name" value="HTHCRP"/>
</dbReference>
<dbReference type="SMART" id="SM00100">
    <property type="entry name" value="cNMP"/>
    <property type="match status" value="1"/>
</dbReference>
<keyword evidence="1" id="KW-0805">Transcription regulation</keyword>
<dbReference type="Proteomes" id="UP000031843">
    <property type="component" value="Chromosome main"/>
</dbReference>
<protein>
    <submittedName>
        <fullName evidence="6">Transcriptional regulator, Crp/Fnr family</fullName>
    </submittedName>
</protein>
<dbReference type="SUPFAM" id="SSF46785">
    <property type="entry name" value="Winged helix' DNA-binding domain"/>
    <property type="match status" value="1"/>
</dbReference>
<dbReference type="GO" id="GO:0003700">
    <property type="term" value="F:DNA-binding transcription factor activity"/>
    <property type="evidence" value="ECO:0007669"/>
    <property type="project" value="TreeGrafter"/>
</dbReference>
<keyword evidence="3" id="KW-0804">Transcription</keyword>
<dbReference type="InterPro" id="IPR000595">
    <property type="entry name" value="cNMP-bd_dom"/>
</dbReference>
<dbReference type="InterPro" id="IPR036388">
    <property type="entry name" value="WH-like_DNA-bd_sf"/>
</dbReference>
<dbReference type="Gene3D" id="1.10.10.10">
    <property type="entry name" value="Winged helix-like DNA-binding domain superfamily/Winged helix DNA-binding domain"/>
    <property type="match status" value="1"/>
</dbReference>
<evidence type="ECO:0000259" key="5">
    <source>
        <dbReference type="PROSITE" id="PS51063"/>
    </source>
</evidence>
<dbReference type="PROSITE" id="PS51063">
    <property type="entry name" value="HTH_CRP_2"/>
    <property type="match status" value="1"/>
</dbReference>
<evidence type="ECO:0000313" key="6">
    <source>
        <dbReference type="EMBL" id="AJG18248.1"/>
    </source>
</evidence>
<dbReference type="GO" id="GO:0003677">
    <property type="term" value="F:DNA binding"/>
    <property type="evidence" value="ECO:0007669"/>
    <property type="project" value="UniProtKB-KW"/>
</dbReference>